<keyword evidence="2" id="KW-1185">Reference proteome</keyword>
<gene>
    <name evidence="1" type="ORF">FGIG_12482</name>
</gene>
<dbReference type="EMBL" id="SUNJ01007090">
    <property type="protein sequence ID" value="TPP62270.1"/>
    <property type="molecule type" value="Genomic_DNA"/>
</dbReference>
<sequence>MAAELCNQYESTIKTPTLSAPSEFVISPDQSVTRSTVSSLTDQSLGCASGPSRALGALFSQSSMIGIQSCSDDSTRRLVSAEVQTPIEKGSVFSTQNELSMAKKPSILTTC</sequence>
<accession>A0A504YXI4</accession>
<dbReference type="Proteomes" id="UP000316759">
    <property type="component" value="Unassembled WGS sequence"/>
</dbReference>
<comment type="caution">
    <text evidence="1">The sequence shown here is derived from an EMBL/GenBank/DDBJ whole genome shotgun (WGS) entry which is preliminary data.</text>
</comment>
<organism evidence="1 2">
    <name type="scientific">Fasciola gigantica</name>
    <name type="common">Giant liver fluke</name>
    <dbReference type="NCBI Taxonomy" id="46835"/>
    <lineage>
        <taxon>Eukaryota</taxon>
        <taxon>Metazoa</taxon>
        <taxon>Spiralia</taxon>
        <taxon>Lophotrochozoa</taxon>
        <taxon>Platyhelminthes</taxon>
        <taxon>Trematoda</taxon>
        <taxon>Digenea</taxon>
        <taxon>Plagiorchiida</taxon>
        <taxon>Echinostomata</taxon>
        <taxon>Echinostomatoidea</taxon>
        <taxon>Fasciolidae</taxon>
        <taxon>Fasciola</taxon>
    </lineage>
</organism>
<evidence type="ECO:0000313" key="1">
    <source>
        <dbReference type="EMBL" id="TPP62270.1"/>
    </source>
</evidence>
<evidence type="ECO:0000313" key="2">
    <source>
        <dbReference type="Proteomes" id="UP000316759"/>
    </source>
</evidence>
<dbReference type="AlphaFoldDB" id="A0A504YXI4"/>
<proteinExistence type="predicted"/>
<protein>
    <submittedName>
        <fullName evidence="1">Uncharacterized protein</fullName>
    </submittedName>
</protein>
<name>A0A504YXI4_FASGI</name>
<reference evidence="1 2" key="1">
    <citation type="submission" date="2019-04" db="EMBL/GenBank/DDBJ databases">
        <title>Annotation for the trematode Fasciola gigantica.</title>
        <authorList>
            <person name="Choi Y.-J."/>
        </authorList>
    </citation>
    <scope>NUCLEOTIDE SEQUENCE [LARGE SCALE GENOMIC DNA]</scope>
    <source>
        <strain evidence="1">Uganda_cow_1</strain>
    </source>
</reference>